<dbReference type="PANTHER" id="PTHR19854:SF1">
    <property type="entry name" value="GUANINE NUCLEOTIDE-BINDING PROTEIN SUBUNIT BETA-LIKE PROTEIN 1"/>
    <property type="match status" value="1"/>
</dbReference>
<evidence type="ECO:0000256" key="1">
    <source>
        <dbReference type="ARBA" id="ARBA00022574"/>
    </source>
</evidence>
<gene>
    <name evidence="4" type="primary">GNB1L</name>
</gene>
<dbReference type="GeneTree" id="ENSGT00390000018606"/>
<dbReference type="RefSeq" id="XP_027715234.1">
    <property type="nucleotide sequence ID" value="XM_027859433.1"/>
</dbReference>
<dbReference type="SMART" id="SM00320">
    <property type="entry name" value="WD40"/>
    <property type="match status" value="6"/>
</dbReference>
<reference evidence="4" key="2">
    <citation type="submission" date="2025-08" db="UniProtKB">
        <authorList>
            <consortium name="Ensembl"/>
        </authorList>
    </citation>
    <scope>IDENTIFICATION</scope>
</reference>
<dbReference type="STRING" id="29139.ENSVURP00010019849"/>
<feature type="repeat" description="WD" evidence="3">
    <location>
        <begin position="210"/>
        <end position="238"/>
    </location>
</feature>
<protein>
    <submittedName>
        <fullName evidence="4">G protein subunit beta 1 like</fullName>
    </submittedName>
</protein>
<dbReference type="Ensembl" id="ENSVURT00010022598.1">
    <property type="protein sequence ID" value="ENSVURP00010019849.1"/>
    <property type="gene ID" value="ENSVURG00010015163.1"/>
</dbReference>
<dbReference type="OMA" id="YQRQSMQ"/>
<dbReference type="SUPFAM" id="SSF50978">
    <property type="entry name" value="WD40 repeat-like"/>
    <property type="match status" value="1"/>
</dbReference>
<feature type="repeat" description="WD" evidence="3">
    <location>
        <begin position="239"/>
        <end position="280"/>
    </location>
</feature>
<sequence length="367" mass="40052">MCRRLSLDVEKFQECTRLAVCQSLLFLPGRCSWISLPVMALAPPSPQFVLRGSQSAVNTLHFSCRSKAHSPPLLFSGSLGGLIHVWNLETRRVDTTLDGHAGQSVYWVKTLEGQHLLLSQGRDLKLCLWDLAEGRNAPVDSLSLDSVGFCKGSVLTEGTQGCWLLAVPGKDMDEVQVLDMPSKTSVCTLKPEAGAKVGMPMCLELWKPASSSGPLLLAGYEDGSVILWDVSERSVLSRLACHEEPVMSLDFDSGRARGVSGSSEKVLCVWSLDEQQNLKVCRTQELTNPGIADVAIRPDGKILATAGWDHRIRLFGWKQLKPLAVLDYHSAAVHCVAFSDPGRPGEQLLAGGSKDQRISVWSVYNQT</sequence>
<dbReference type="CTD" id="54584"/>
<dbReference type="PROSITE" id="PS50294">
    <property type="entry name" value="WD_REPEATS_REGION"/>
    <property type="match status" value="1"/>
</dbReference>
<keyword evidence="2" id="KW-0677">Repeat</keyword>
<dbReference type="Proteomes" id="UP000314987">
    <property type="component" value="Unassembled WGS sequence"/>
</dbReference>
<dbReference type="OrthoDB" id="7668193at2759"/>
<proteinExistence type="predicted"/>
<dbReference type="InterPro" id="IPR015943">
    <property type="entry name" value="WD40/YVTN_repeat-like_dom_sf"/>
</dbReference>
<evidence type="ECO:0000256" key="3">
    <source>
        <dbReference type="PROSITE-ProRule" id="PRU00221"/>
    </source>
</evidence>
<dbReference type="GO" id="GO:0005634">
    <property type="term" value="C:nucleus"/>
    <property type="evidence" value="ECO:0007669"/>
    <property type="project" value="Ensembl"/>
</dbReference>
<keyword evidence="5" id="KW-1185">Reference proteome</keyword>
<feature type="repeat" description="WD" evidence="3">
    <location>
        <begin position="326"/>
        <end position="367"/>
    </location>
</feature>
<dbReference type="InterPro" id="IPR036322">
    <property type="entry name" value="WD40_repeat_dom_sf"/>
</dbReference>
<dbReference type="GO" id="GO:0000077">
    <property type="term" value="P:DNA damage checkpoint signaling"/>
    <property type="evidence" value="ECO:0007669"/>
    <property type="project" value="Ensembl"/>
</dbReference>
<dbReference type="InterPro" id="IPR001680">
    <property type="entry name" value="WD40_rpt"/>
</dbReference>
<evidence type="ECO:0000313" key="4">
    <source>
        <dbReference type="Ensembl" id="ENSVURP00010019849.1"/>
    </source>
</evidence>
<dbReference type="Gene3D" id="2.130.10.10">
    <property type="entry name" value="YVTN repeat-like/Quinoprotein amine dehydrogenase"/>
    <property type="match status" value="2"/>
</dbReference>
<dbReference type="PROSITE" id="PS50082">
    <property type="entry name" value="WD_REPEATS_2"/>
    <property type="match status" value="3"/>
</dbReference>
<organism evidence="4 5">
    <name type="scientific">Vombatus ursinus</name>
    <name type="common">Common wombat</name>
    <dbReference type="NCBI Taxonomy" id="29139"/>
    <lineage>
        <taxon>Eukaryota</taxon>
        <taxon>Metazoa</taxon>
        <taxon>Chordata</taxon>
        <taxon>Craniata</taxon>
        <taxon>Vertebrata</taxon>
        <taxon>Euteleostomi</taxon>
        <taxon>Mammalia</taxon>
        <taxon>Metatheria</taxon>
        <taxon>Diprotodontia</taxon>
        <taxon>Vombatidae</taxon>
        <taxon>Vombatus</taxon>
    </lineage>
</organism>
<dbReference type="PANTHER" id="PTHR19854">
    <property type="entry name" value="TRANSDUCIN BETA-LIKE 3"/>
    <property type="match status" value="1"/>
</dbReference>
<reference evidence="4" key="3">
    <citation type="submission" date="2025-09" db="UniProtKB">
        <authorList>
            <consortium name="Ensembl"/>
        </authorList>
    </citation>
    <scope>IDENTIFICATION</scope>
</reference>
<keyword evidence="1 3" id="KW-0853">WD repeat</keyword>
<name>A0A4X2L508_VOMUR</name>
<reference evidence="5" key="1">
    <citation type="submission" date="2018-12" db="EMBL/GenBank/DDBJ databases">
        <authorList>
            <person name="Yazar S."/>
        </authorList>
    </citation>
    <scope>NUCLEOTIDE SEQUENCE [LARGE SCALE GENOMIC DNA]</scope>
</reference>
<evidence type="ECO:0000313" key="5">
    <source>
        <dbReference type="Proteomes" id="UP000314987"/>
    </source>
</evidence>
<accession>A0A4X2L508</accession>
<dbReference type="Pfam" id="PF00400">
    <property type="entry name" value="WD40"/>
    <property type="match status" value="5"/>
</dbReference>
<dbReference type="GO" id="GO:0035176">
    <property type="term" value="P:social behavior"/>
    <property type="evidence" value="ECO:0007669"/>
    <property type="project" value="Ensembl"/>
</dbReference>
<evidence type="ECO:0000256" key="2">
    <source>
        <dbReference type="ARBA" id="ARBA00022737"/>
    </source>
</evidence>
<dbReference type="GO" id="GO:0005737">
    <property type="term" value="C:cytoplasm"/>
    <property type="evidence" value="ECO:0007669"/>
    <property type="project" value="Ensembl"/>
</dbReference>
<dbReference type="AlphaFoldDB" id="A0A4X2L508"/>
<dbReference type="GeneID" id="114041152"/>